<evidence type="ECO:0000256" key="3">
    <source>
        <dbReference type="ARBA" id="ARBA00023186"/>
    </source>
</evidence>
<comment type="catalytic activity">
    <reaction evidence="5">
        <text>GTP + H2O = GDP + phosphate + H(+)</text>
        <dbReference type="Rhea" id="RHEA:19669"/>
        <dbReference type="ChEBI" id="CHEBI:15377"/>
        <dbReference type="ChEBI" id="CHEBI:15378"/>
        <dbReference type="ChEBI" id="CHEBI:37565"/>
        <dbReference type="ChEBI" id="CHEBI:43474"/>
        <dbReference type="ChEBI" id="CHEBI:58189"/>
    </reaction>
    <physiologicalReaction direction="left-to-right" evidence="5">
        <dbReference type="Rhea" id="RHEA:19670"/>
    </physiologicalReaction>
</comment>
<dbReference type="InterPro" id="IPR027417">
    <property type="entry name" value="P-loop_NTPase"/>
</dbReference>
<dbReference type="SUPFAM" id="SSF52540">
    <property type="entry name" value="P-loop containing nucleoside triphosphate hydrolases"/>
    <property type="match status" value="1"/>
</dbReference>
<dbReference type="Proteomes" id="UP001516662">
    <property type="component" value="Unassembled WGS sequence"/>
</dbReference>
<comment type="caution">
    <text evidence="7">The sequence shown here is derived from an EMBL/GenBank/DDBJ whole genome shotgun (WGS) entry which is preliminary data.</text>
</comment>
<dbReference type="Pfam" id="PF07683">
    <property type="entry name" value="CobW_C"/>
    <property type="match status" value="1"/>
</dbReference>
<name>A0ABR9QM55_9BACI</name>
<evidence type="ECO:0000256" key="5">
    <source>
        <dbReference type="ARBA" id="ARBA00049117"/>
    </source>
</evidence>
<comment type="similarity">
    <text evidence="4">Belongs to the SIMIBI class G3E GTPase family. ZNG1 subfamily.</text>
</comment>
<feature type="domain" description="CobW C-terminal" evidence="6">
    <location>
        <begin position="219"/>
        <end position="304"/>
    </location>
</feature>
<dbReference type="Gene3D" id="3.40.50.300">
    <property type="entry name" value="P-loop containing nucleotide triphosphate hydrolases"/>
    <property type="match status" value="1"/>
</dbReference>
<evidence type="ECO:0000259" key="6">
    <source>
        <dbReference type="SMART" id="SM00833"/>
    </source>
</evidence>
<evidence type="ECO:0000313" key="8">
    <source>
        <dbReference type="Proteomes" id="UP001516662"/>
    </source>
</evidence>
<dbReference type="EMBL" id="JADCLJ010000022">
    <property type="protein sequence ID" value="MBE4909588.1"/>
    <property type="molecule type" value="Genomic_DNA"/>
</dbReference>
<keyword evidence="8" id="KW-1185">Reference proteome</keyword>
<dbReference type="InterPro" id="IPR011629">
    <property type="entry name" value="CobW-like_C"/>
</dbReference>
<keyword evidence="3" id="KW-0143">Chaperone</keyword>
<dbReference type="Gene3D" id="3.30.1220.10">
    <property type="entry name" value="CobW-like, C-terminal domain"/>
    <property type="match status" value="1"/>
</dbReference>
<keyword evidence="1" id="KW-0547">Nucleotide-binding</keyword>
<reference evidence="7 8" key="1">
    <citation type="submission" date="2020-10" db="EMBL/GenBank/DDBJ databases">
        <title>Bacillus sp. HD4P25, an endophyte from a halophyte.</title>
        <authorList>
            <person name="Sun J.-Q."/>
        </authorList>
    </citation>
    <scope>NUCLEOTIDE SEQUENCE [LARGE SCALE GENOMIC DNA]</scope>
    <source>
        <strain evidence="7 8">YIM 93174</strain>
    </source>
</reference>
<evidence type="ECO:0000256" key="4">
    <source>
        <dbReference type="ARBA" id="ARBA00034320"/>
    </source>
</evidence>
<sequence>MKKVEVYILAGFLGSGKTTLLKNLLTEEKEQGRKVAVVMNELGETSIDSNAVSEDIPLKELLNGCVCCTIQGQLEVHLQGLLIDHELDSIYIETTGVAHPIEVLDACLSPLFADKLEVQSIVTIVDANRWKDRKTMSIRLQKLLQEQVHHADVVLVNKVDQLSESEQASLVFDIQSVNSKAKCLLTRYSAVKREDLMINGQKQMPTTHEKTHVHQDLKVKTFVHQFQTPLNIDVFENWLRAMPDTIYRIKGYLRFTHSDNTFLFQYSYGMPLYMKELMKYPMTLVFIGEDLNKQWMKSEMEKIEVASQLEDI</sequence>
<evidence type="ECO:0000313" key="7">
    <source>
        <dbReference type="EMBL" id="MBE4909588.1"/>
    </source>
</evidence>
<protein>
    <submittedName>
        <fullName evidence="7">GTP-binding protein</fullName>
    </submittedName>
</protein>
<dbReference type="PANTHER" id="PTHR13748">
    <property type="entry name" value="COBW-RELATED"/>
    <property type="match status" value="1"/>
</dbReference>
<dbReference type="SMART" id="SM00833">
    <property type="entry name" value="CobW_C"/>
    <property type="match status" value="1"/>
</dbReference>
<keyword evidence="2" id="KW-0378">Hydrolase</keyword>
<accession>A0ABR9QM55</accession>
<gene>
    <name evidence="7" type="ORF">IMZ08_16165</name>
</gene>
<dbReference type="CDD" id="cd03112">
    <property type="entry name" value="CobW-like"/>
    <property type="match status" value="1"/>
</dbReference>
<dbReference type="PANTHER" id="PTHR13748:SF62">
    <property type="entry name" value="COBW DOMAIN-CONTAINING PROTEIN"/>
    <property type="match status" value="1"/>
</dbReference>
<organism evidence="7 8">
    <name type="scientific">Litchfieldia luteola</name>
    <dbReference type="NCBI Taxonomy" id="682179"/>
    <lineage>
        <taxon>Bacteria</taxon>
        <taxon>Bacillati</taxon>
        <taxon>Bacillota</taxon>
        <taxon>Bacilli</taxon>
        <taxon>Bacillales</taxon>
        <taxon>Bacillaceae</taxon>
        <taxon>Litchfieldia</taxon>
    </lineage>
</organism>
<dbReference type="SUPFAM" id="SSF90002">
    <property type="entry name" value="Hypothetical protein YjiA, C-terminal domain"/>
    <property type="match status" value="1"/>
</dbReference>
<evidence type="ECO:0000256" key="2">
    <source>
        <dbReference type="ARBA" id="ARBA00022801"/>
    </source>
</evidence>
<dbReference type="InterPro" id="IPR036627">
    <property type="entry name" value="CobW-likC_sf"/>
</dbReference>
<dbReference type="InterPro" id="IPR003495">
    <property type="entry name" value="CobW/HypB/UreG_nucleotide-bd"/>
</dbReference>
<dbReference type="RefSeq" id="WP_193538382.1">
    <property type="nucleotide sequence ID" value="NZ_JADCLJ010000022.1"/>
</dbReference>
<dbReference type="InterPro" id="IPR051316">
    <property type="entry name" value="Zinc-reg_GTPase_activator"/>
</dbReference>
<evidence type="ECO:0000256" key="1">
    <source>
        <dbReference type="ARBA" id="ARBA00022741"/>
    </source>
</evidence>
<proteinExistence type="inferred from homology"/>
<dbReference type="Pfam" id="PF02492">
    <property type="entry name" value="cobW"/>
    <property type="match status" value="1"/>
</dbReference>